<feature type="region of interest" description="Disordered" evidence="1">
    <location>
        <begin position="55"/>
        <end position="111"/>
    </location>
</feature>
<dbReference type="AlphaFoldDB" id="A0AAV0TSF2"/>
<feature type="compositionally biased region" description="Acidic residues" evidence="1">
    <location>
        <begin position="76"/>
        <end position="87"/>
    </location>
</feature>
<feature type="region of interest" description="Disordered" evidence="1">
    <location>
        <begin position="1"/>
        <end position="40"/>
    </location>
</feature>
<feature type="compositionally biased region" description="Basic and acidic residues" evidence="1">
    <location>
        <begin position="88"/>
        <end position="101"/>
    </location>
</feature>
<evidence type="ECO:0000256" key="1">
    <source>
        <dbReference type="SAM" id="MobiDB-lite"/>
    </source>
</evidence>
<evidence type="ECO:0000313" key="3">
    <source>
        <dbReference type="Proteomes" id="UP001162029"/>
    </source>
</evidence>
<name>A0AAV0TSF2_9STRA</name>
<accession>A0AAV0TSF2</accession>
<organism evidence="2 3">
    <name type="scientific">Peronospora destructor</name>
    <dbReference type="NCBI Taxonomy" id="86335"/>
    <lineage>
        <taxon>Eukaryota</taxon>
        <taxon>Sar</taxon>
        <taxon>Stramenopiles</taxon>
        <taxon>Oomycota</taxon>
        <taxon>Peronosporomycetes</taxon>
        <taxon>Peronosporales</taxon>
        <taxon>Peronosporaceae</taxon>
        <taxon>Peronospora</taxon>
    </lineage>
</organism>
<gene>
    <name evidence="2" type="ORF">PDE001_LOCUS3453</name>
</gene>
<comment type="caution">
    <text evidence="2">The sequence shown here is derived from an EMBL/GenBank/DDBJ whole genome shotgun (WGS) entry which is preliminary data.</text>
</comment>
<keyword evidence="3" id="KW-1185">Reference proteome</keyword>
<dbReference type="EMBL" id="CANTFM010000586">
    <property type="protein sequence ID" value="CAI5725899.1"/>
    <property type="molecule type" value="Genomic_DNA"/>
</dbReference>
<evidence type="ECO:0000313" key="2">
    <source>
        <dbReference type="EMBL" id="CAI5725899.1"/>
    </source>
</evidence>
<feature type="compositionally biased region" description="Basic and acidic residues" evidence="1">
    <location>
        <begin position="13"/>
        <end position="27"/>
    </location>
</feature>
<feature type="compositionally biased region" description="Basic residues" evidence="1">
    <location>
        <begin position="102"/>
        <end position="111"/>
    </location>
</feature>
<reference evidence="2" key="1">
    <citation type="submission" date="2022-12" db="EMBL/GenBank/DDBJ databases">
        <authorList>
            <person name="Webb A."/>
        </authorList>
    </citation>
    <scope>NUCLEOTIDE SEQUENCE</scope>
    <source>
        <strain evidence="2">Pd1</strain>
    </source>
</reference>
<feature type="compositionally biased region" description="Polar residues" evidence="1">
    <location>
        <begin position="1"/>
        <end position="12"/>
    </location>
</feature>
<dbReference type="Proteomes" id="UP001162029">
    <property type="component" value="Unassembled WGS sequence"/>
</dbReference>
<sequence>MQTSTPKPTESSLLKRAESSSFKETKTSPKTLPKKPMETENEVLMVSAFTSVSVEAGDVDNDNIGNDDTSIKDDKDNENDGDDDEGDKDGKAMDKPKDPKPKKNISSKKSKKKRKVRCYCQLLNVFSKSELRLLTSWFKYTFPACRKERNRRHRYFSYQAVNNALRHSLLATQTLGGN</sequence>
<proteinExistence type="predicted"/>
<protein>
    <submittedName>
        <fullName evidence="2">Uncharacterized protein</fullName>
    </submittedName>
</protein>